<dbReference type="Proteomes" id="UP000060345">
    <property type="component" value="Chromosome 2"/>
</dbReference>
<feature type="transmembrane region" description="Helical" evidence="1">
    <location>
        <begin position="142"/>
        <end position="164"/>
    </location>
</feature>
<dbReference type="EMBL" id="CP012075">
    <property type="protein sequence ID" value="AKU70100.1"/>
    <property type="molecule type" value="Genomic_DNA"/>
</dbReference>
<dbReference type="InterPro" id="IPR025291">
    <property type="entry name" value="DUF4153"/>
</dbReference>
<protein>
    <submittedName>
        <fullName evidence="3">DUF4153 domain-containing protein</fullName>
    </submittedName>
</protein>
<organism evidence="2 4">
    <name type="scientific">Prevotella fusca JCM 17724</name>
    <dbReference type="NCBI Taxonomy" id="1236517"/>
    <lineage>
        <taxon>Bacteria</taxon>
        <taxon>Pseudomonadati</taxon>
        <taxon>Bacteroidota</taxon>
        <taxon>Bacteroidia</taxon>
        <taxon>Bacteroidales</taxon>
        <taxon>Prevotellaceae</taxon>
        <taxon>Prevotella</taxon>
    </lineage>
</organism>
<feature type="transmembrane region" description="Helical" evidence="1">
    <location>
        <begin position="352"/>
        <end position="372"/>
    </location>
</feature>
<feature type="transmembrane region" description="Helical" evidence="1">
    <location>
        <begin position="25"/>
        <end position="45"/>
    </location>
</feature>
<dbReference type="STRING" id="1236517.ADJ77_09770"/>
<evidence type="ECO:0000313" key="4">
    <source>
        <dbReference type="Proteomes" id="UP000060345"/>
    </source>
</evidence>
<gene>
    <name evidence="2" type="ORF">ADJ77_09770</name>
    <name evidence="3" type="ORF">J5A51_05595</name>
</gene>
<dbReference type="AlphaFoldDB" id="A0A0K1NM38"/>
<evidence type="ECO:0000313" key="2">
    <source>
        <dbReference type="EMBL" id="AKU70100.1"/>
    </source>
</evidence>
<evidence type="ECO:0000313" key="5">
    <source>
        <dbReference type="Proteomes" id="UP000682005"/>
    </source>
</evidence>
<dbReference type="RefSeq" id="WP_050696352.1">
    <property type="nucleotide sequence ID" value="NZ_CP012075.1"/>
</dbReference>
<evidence type="ECO:0000256" key="1">
    <source>
        <dbReference type="SAM" id="Phobius"/>
    </source>
</evidence>
<dbReference type="Pfam" id="PF13687">
    <property type="entry name" value="DUF4153"/>
    <property type="match status" value="1"/>
</dbReference>
<reference evidence="2 4" key="1">
    <citation type="submission" date="2015-07" db="EMBL/GenBank/DDBJ databases">
        <authorList>
            <person name="Noorani M."/>
        </authorList>
    </citation>
    <scope>NUCLEOTIDE SEQUENCE [LARGE SCALE GENOMIC DNA]</scope>
    <source>
        <strain evidence="2 4">W1435</strain>
    </source>
</reference>
<feature type="transmembrane region" description="Helical" evidence="1">
    <location>
        <begin position="225"/>
        <end position="246"/>
    </location>
</feature>
<proteinExistence type="predicted"/>
<dbReference type="KEGG" id="pfus:ADJ77_09770"/>
<keyword evidence="1" id="KW-0812">Transmembrane</keyword>
<dbReference type="EMBL" id="CP072369">
    <property type="protein sequence ID" value="QUB85712.1"/>
    <property type="molecule type" value="Genomic_DNA"/>
</dbReference>
<evidence type="ECO:0000313" key="3">
    <source>
        <dbReference type="EMBL" id="QUB85712.1"/>
    </source>
</evidence>
<sequence>MVKFKRMNLVDWTARLSKVTRRFPVTFVYIVIATVYFCILVSRYLEYDCKAFDFFMSLWSLSGIVLSYMIHLFVEGKGKGKQLAVIASANIIWAGICAFFACNYPLSGTLTAACIACCVAIVLGLFIIPFYGQKDDRPAISFTLNILGHIGLAIVISGILFLGLELLLQSFVYLFGFYIGNTQISYLLVFCFVFLAPSLVVLQTPSAEEMYAVRDWMQHKFMNEVIHFQIIPLHFIYLVTLYFYVIKIIITWTLPDGWVSWLVAALMFLTIIIVGLLYPVNFRAEKKPFDKFVLRYLPLVVLPLLLLMTIGIIRRFSDYGVSVLRIYLLAFNLWCYAVCIGLYVLKAKRLSWIASSFAVSLLILSVLPYNVYTFTRDQLRRDVIGIAGKHGVTQFPMDKLQVEKLLKKLDGYQAGLIVDKLSYLSDNYDSLGTDGIVEEWNVWSYDYVDEESVSADTAVDDESFIDIQYNVSGSTLTIPEGYTSFRVVKYEYNTRYITCATRNDTLSVTLPYTIGGKKMEDVISMPVAELKKIYKAKKPHSVVFYGKNTCFYLTSLCCCLIEEDKEGVLEGVLFIK</sequence>
<feature type="transmembrane region" description="Helical" evidence="1">
    <location>
        <begin position="292"/>
        <end position="313"/>
    </location>
</feature>
<dbReference type="Proteomes" id="UP000682005">
    <property type="component" value="Chromosome 2"/>
</dbReference>
<dbReference type="eggNOG" id="COG1835">
    <property type="taxonomic scope" value="Bacteria"/>
</dbReference>
<keyword evidence="1" id="KW-1133">Transmembrane helix</keyword>
<feature type="transmembrane region" description="Helical" evidence="1">
    <location>
        <begin position="51"/>
        <end position="71"/>
    </location>
</feature>
<accession>A0A0K1NM38</accession>
<keyword evidence="1" id="KW-0472">Membrane</keyword>
<feature type="transmembrane region" description="Helical" evidence="1">
    <location>
        <begin position="107"/>
        <end position="130"/>
    </location>
</feature>
<feature type="transmembrane region" description="Helical" evidence="1">
    <location>
        <begin position="258"/>
        <end position="280"/>
    </location>
</feature>
<reference evidence="3 5" key="2">
    <citation type="submission" date="2021-03" db="EMBL/GenBank/DDBJ databases">
        <title>Human Oral Microbial Genomes.</title>
        <authorList>
            <person name="Johnston C.D."/>
            <person name="Chen T."/>
            <person name="Dewhirst F.E."/>
        </authorList>
    </citation>
    <scope>NUCLEOTIDE SEQUENCE [LARGE SCALE GENOMIC DNA]</scope>
    <source>
        <strain evidence="3 5">W1435</strain>
    </source>
</reference>
<keyword evidence="5" id="KW-1185">Reference proteome</keyword>
<feature type="transmembrane region" description="Helical" evidence="1">
    <location>
        <begin position="83"/>
        <end position="101"/>
    </location>
</feature>
<name>A0A0K1NM38_9BACT</name>
<feature type="transmembrane region" description="Helical" evidence="1">
    <location>
        <begin position="184"/>
        <end position="204"/>
    </location>
</feature>
<feature type="transmembrane region" description="Helical" evidence="1">
    <location>
        <begin position="325"/>
        <end position="345"/>
    </location>
</feature>